<dbReference type="Proteomes" id="UP000663845">
    <property type="component" value="Unassembled WGS sequence"/>
</dbReference>
<protein>
    <recommendedName>
        <fullName evidence="4">NAD(P)(+)--arginine ADP-ribosyltransferase</fullName>
    </recommendedName>
</protein>
<name>A0A813RPD4_9BILA</name>
<comment type="caution">
    <text evidence="2">The sequence shown here is derived from an EMBL/GenBank/DDBJ whole genome shotgun (WGS) entry which is preliminary data.</text>
</comment>
<organism evidence="2 3">
    <name type="scientific">Adineta steineri</name>
    <dbReference type="NCBI Taxonomy" id="433720"/>
    <lineage>
        <taxon>Eukaryota</taxon>
        <taxon>Metazoa</taxon>
        <taxon>Spiralia</taxon>
        <taxon>Gnathifera</taxon>
        <taxon>Rotifera</taxon>
        <taxon>Eurotatoria</taxon>
        <taxon>Bdelloidea</taxon>
        <taxon>Adinetida</taxon>
        <taxon>Adinetidae</taxon>
        <taxon>Adineta</taxon>
    </lineage>
</organism>
<dbReference type="SMART" id="SM00698">
    <property type="entry name" value="MORN"/>
    <property type="match status" value="7"/>
</dbReference>
<dbReference type="Gene3D" id="2.20.110.10">
    <property type="entry name" value="Histone H3 K4-specific methyltransferase SET7/9 N-terminal domain"/>
    <property type="match status" value="3"/>
</dbReference>
<reference evidence="2" key="1">
    <citation type="submission" date="2021-02" db="EMBL/GenBank/DDBJ databases">
        <authorList>
            <person name="Nowell W R."/>
        </authorList>
    </citation>
    <scope>NUCLEOTIDE SEQUENCE</scope>
</reference>
<dbReference type="SUPFAM" id="SSF82185">
    <property type="entry name" value="Histone H3 K4-specific methyltransferase SET7/9 N-terminal domain"/>
    <property type="match status" value="2"/>
</dbReference>
<dbReference type="EMBL" id="CAJNOG010000024">
    <property type="protein sequence ID" value="CAF0784904.1"/>
    <property type="molecule type" value="Genomic_DNA"/>
</dbReference>
<evidence type="ECO:0000256" key="1">
    <source>
        <dbReference type="ARBA" id="ARBA00022737"/>
    </source>
</evidence>
<dbReference type="PANTHER" id="PTHR23084">
    <property type="entry name" value="PHOSPHATIDYLINOSITOL-4-PHOSPHATE 5-KINASE RELATED"/>
    <property type="match status" value="1"/>
</dbReference>
<keyword evidence="1" id="KW-0677">Repeat</keyword>
<gene>
    <name evidence="2" type="ORF">JYZ213_LOCUS4394</name>
</gene>
<dbReference type="SUPFAM" id="SSF56399">
    <property type="entry name" value="ADP-ribosylation"/>
    <property type="match status" value="1"/>
</dbReference>
<dbReference type="AlphaFoldDB" id="A0A813RPD4"/>
<evidence type="ECO:0000313" key="3">
    <source>
        <dbReference type="Proteomes" id="UP000663845"/>
    </source>
</evidence>
<dbReference type="FunFam" id="2.20.110.10:FF:000002">
    <property type="entry name" value="Phosphatidylinositol 4-phosphate 5-kinase 8"/>
    <property type="match status" value="2"/>
</dbReference>
<dbReference type="Pfam" id="PF02493">
    <property type="entry name" value="MORN"/>
    <property type="match status" value="7"/>
</dbReference>
<evidence type="ECO:0000313" key="2">
    <source>
        <dbReference type="EMBL" id="CAF0784904.1"/>
    </source>
</evidence>
<dbReference type="Gene3D" id="3.90.176.10">
    <property type="entry name" value="Toxin ADP-ribosyltransferase, Chain A, domain 1"/>
    <property type="match status" value="1"/>
</dbReference>
<evidence type="ECO:0008006" key="4">
    <source>
        <dbReference type="Google" id="ProtNLM"/>
    </source>
</evidence>
<accession>A0A813RPD4</accession>
<dbReference type="InterPro" id="IPR003409">
    <property type="entry name" value="MORN"/>
</dbReference>
<sequence length="423" mass="48141">MHRFTDIESTSKRLPPVYSYLTHQLVSLSKALEPIFSTIDQLDRFSKIAKNGCHFPSEHGLTRDESAAIYLYTMEWGEDSFHRVINRALRAEDRSSIKPWFAYLKLFDVALQKLPTVRKNLWCGVPRDITTNFKKGDEFTWWTINSCSTSDNIVKDLLGPNSTLFLIEAKNGKDISSYANCPNEVILCPGTRFRVVSDPIDQSPMHLIHLQEITDEDEEEESLSTALKTVITTPTLTTVQSSPVHIHTDQWGNRYEGEMKDGIEHGKGHMEYTNGDKYTGIYVEGNITGQGVYIFANGNRYEGQWKDNKKHGKGQMDFVSGEKYTGDYIDNKRIGQGVYIYANGNRYEGLWNHNKMHGKGQMTFVNGDKYTGDWIEDKRAGQGVYTFANGSRHEGQWKDNILHGTGNMPYANSAVKEEMCIIQ</sequence>
<dbReference type="PANTHER" id="PTHR23084:SF263">
    <property type="entry name" value="MORN REPEAT-CONTAINING PROTEIN 1"/>
    <property type="match status" value="1"/>
</dbReference>
<proteinExistence type="predicted"/>